<accession>A0ABU3UXZ9</accession>
<dbReference type="Proteomes" id="UP001257627">
    <property type="component" value="Unassembled WGS sequence"/>
</dbReference>
<dbReference type="InterPro" id="IPR006805">
    <property type="entry name" value="Anth_synth_I_N"/>
</dbReference>
<protein>
    <recommendedName>
        <fullName evidence="2">aminodeoxychorismate synthase</fullName>
        <ecNumber evidence="2">2.6.1.85</ecNumber>
    </recommendedName>
</protein>
<dbReference type="SUPFAM" id="SSF56322">
    <property type="entry name" value="ADC synthase"/>
    <property type="match status" value="1"/>
</dbReference>
<proteinExistence type="inferred from homology"/>
<feature type="domain" description="Chorismate-utilising enzyme C-terminal" evidence="6">
    <location>
        <begin position="420"/>
        <end position="674"/>
    </location>
</feature>
<dbReference type="Pfam" id="PF04715">
    <property type="entry name" value="Anth_synt_I_N"/>
    <property type="match status" value="1"/>
</dbReference>
<evidence type="ECO:0000259" key="5">
    <source>
        <dbReference type="Pfam" id="PF00117"/>
    </source>
</evidence>
<evidence type="ECO:0000313" key="8">
    <source>
        <dbReference type="EMBL" id="MDU8998723.1"/>
    </source>
</evidence>
<feature type="domain" description="Glutamine amidotransferase" evidence="5">
    <location>
        <begin position="5"/>
        <end position="187"/>
    </location>
</feature>
<dbReference type="Pfam" id="PF00425">
    <property type="entry name" value="Chorismate_bind"/>
    <property type="match status" value="1"/>
</dbReference>
<evidence type="ECO:0000259" key="7">
    <source>
        <dbReference type="Pfam" id="PF04715"/>
    </source>
</evidence>
<dbReference type="PRINTS" id="PR00096">
    <property type="entry name" value="GATASE"/>
</dbReference>
<dbReference type="InterPro" id="IPR005801">
    <property type="entry name" value="ADC_synthase"/>
</dbReference>
<keyword evidence="3 8" id="KW-0808">Transferase</keyword>
<feature type="domain" description="Anthranilate synthase component I N-terminal" evidence="7">
    <location>
        <begin position="230"/>
        <end position="372"/>
    </location>
</feature>
<evidence type="ECO:0000256" key="4">
    <source>
        <dbReference type="ARBA" id="ARBA00022962"/>
    </source>
</evidence>
<dbReference type="RefSeq" id="WP_316735365.1">
    <property type="nucleotide sequence ID" value="NZ_JARAKF010000001.1"/>
</dbReference>
<dbReference type="PANTHER" id="PTHR11236:SF18">
    <property type="entry name" value="AMINODEOXYCHORISMATE SYNTHASE"/>
    <property type="match status" value="1"/>
</dbReference>
<dbReference type="EC" id="2.6.1.85" evidence="2"/>
<evidence type="ECO:0000259" key="6">
    <source>
        <dbReference type="Pfam" id="PF00425"/>
    </source>
</evidence>
<dbReference type="PRINTS" id="PR00097">
    <property type="entry name" value="ANTSNTHASEII"/>
</dbReference>
<dbReference type="NCBIfam" id="TIGR00553">
    <property type="entry name" value="pabB"/>
    <property type="match status" value="1"/>
</dbReference>
<dbReference type="PRINTS" id="PR00099">
    <property type="entry name" value="CPSGATASE"/>
</dbReference>
<dbReference type="Gene3D" id="3.60.120.10">
    <property type="entry name" value="Anthranilate synthase"/>
    <property type="match status" value="1"/>
</dbReference>
<comment type="similarity">
    <text evidence="1">In the C-terminal section; belongs to the anthranilate synthase component I family.</text>
</comment>
<dbReference type="Pfam" id="PF00117">
    <property type="entry name" value="GATase"/>
    <property type="match status" value="1"/>
</dbReference>
<dbReference type="Gene3D" id="3.40.50.880">
    <property type="match status" value="1"/>
</dbReference>
<evidence type="ECO:0000256" key="1">
    <source>
        <dbReference type="ARBA" id="ARBA00005970"/>
    </source>
</evidence>
<dbReference type="PANTHER" id="PTHR11236">
    <property type="entry name" value="AMINOBENZOATE/ANTHRANILATE SYNTHASE"/>
    <property type="match status" value="1"/>
</dbReference>
<evidence type="ECO:0000256" key="3">
    <source>
        <dbReference type="ARBA" id="ARBA00022679"/>
    </source>
</evidence>
<evidence type="ECO:0000313" key="9">
    <source>
        <dbReference type="Proteomes" id="UP001257627"/>
    </source>
</evidence>
<gene>
    <name evidence="8" type="primary">pabB</name>
    <name evidence="8" type="ORF">PU648_41455</name>
</gene>
<evidence type="ECO:0000256" key="2">
    <source>
        <dbReference type="ARBA" id="ARBA00013139"/>
    </source>
</evidence>
<reference evidence="8 9" key="1">
    <citation type="submission" date="2023-02" db="EMBL/GenBank/DDBJ databases">
        <authorList>
            <person name="Maleckis M."/>
        </authorList>
    </citation>
    <scope>NUCLEOTIDE SEQUENCE [LARGE SCALE GENOMIC DNA]</scope>
    <source>
        <strain evidence="8 9">P8-A2</strain>
    </source>
</reference>
<dbReference type="InterPro" id="IPR029062">
    <property type="entry name" value="Class_I_gatase-like"/>
</dbReference>
<dbReference type="InterPro" id="IPR015890">
    <property type="entry name" value="Chorismate_C"/>
</dbReference>
<sequence length="704" mass="76952">MLRTLLVDNYDSFTYNLAHYLAEVNGVEPTVLRNDDSSWDPQILQSYDNVVISPGPGTPERASDFGFCADIIRDSEVPVLGICLGHQGICHTFGGRISRAPELFHGRTSVVENNGDGLFAGIPSRFTAVRYHSLIATALPDELAPIAWTADGLLMGVRHRKRPIWGVQFHPESICTEYGHRLIENFARLTEQEHNRAARTTPMPRLADRGPLASQAGSKYRVLTKTVSCDVDPEAIFEAWYAGSANAFWLDSSLGQGPNSRFSMMGDTSGPLARVVTADVWNRTVAVAEHGTVQSVDSGFFDWLDRDLASHAVDIPDLPFQFSLGWVGYLGYELKAECGGDRQHRGTTAPDASMIFADRALVFDHQERVLHLLALSRIDSEHDATDWLEVTAGRLSTFEPSSEPEQPTEGVEQLLLRHSRSEYLDLIAECQQAIASGESYEICLTNMISAPAHLSPWDAYRALRKQNPAPYAAYIAIGDVAVLSASPERFLSVSADGVAETRPIKGTRPRGADETADQRLREELSESVKDRAENLMIVDLARNDLARCSVPGSVHVPAMFSVETYRTVHQLVSTVRSQLNPGVSVVECVRAAFPGGSMTGAPKIRSMQIIDALEDGPRGVYSGGLGYFSLNGAVDLSMVIRTLVVTADRIEYGVGGAITALSDPAEEFEETAVKARGLLRLLGVDFPKEVDSPAILLNQQEVLK</sequence>
<name>A0ABU3UXZ9_9ACTN</name>
<keyword evidence="9" id="KW-1185">Reference proteome</keyword>
<keyword evidence="4" id="KW-0315">Glutamine amidotransferase</keyword>
<dbReference type="CDD" id="cd01743">
    <property type="entry name" value="GATase1_Anthranilate_Synthase"/>
    <property type="match status" value="1"/>
</dbReference>
<dbReference type="InterPro" id="IPR005802">
    <property type="entry name" value="ADC_synth_comp_1"/>
</dbReference>
<organism evidence="8 9">
    <name type="scientific">Streptomyces mirabilis</name>
    <dbReference type="NCBI Taxonomy" id="68239"/>
    <lineage>
        <taxon>Bacteria</taxon>
        <taxon>Bacillati</taxon>
        <taxon>Actinomycetota</taxon>
        <taxon>Actinomycetes</taxon>
        <taxon>Kitasatosporales</taxon>
        <taxon>Streptomycetaceae</taxon>
        <taxon>Streptomyces</taxon>
    </lineage>
</organism>
<dbReference type="InterPro" id="IPR017926">
    <property type="entry name" value="GATASE"/>
</dbReference>
<keyword evidence="8" id="KW-0032">Aminotransferase</keyword>
<comment type="caution">
    <text evidence="8">The sequence shown here is derived from an EMBL/GenBank/DDBJ whole genome shotgun (WGS) entry which is preliminary data.</text>
</comment>
<dbReference type="GO" id="GO:0046820">
    <property type="term" value="F:4-amino-4-deoxychorismate synthase activity"/>
    <property type="evidence" value="ECO:0007669"/>
    <property type="project" value="UniProtKB-EC"/>
</dbReference>
<dbReference type="EMBL" id="JARAKF010000001">
    <property type="protein sequence ID" value="MDU8998723.1"/>
    <property type="molecule type" value="Genomic_DNA"/>
</dbReference>
<dbReference type="InterPro" id="IPR006221">
    <property type="entry name" value="TrpG/PapA_dom"/>
</dbReference>
<dbReference type="PROSITE" id="PS51273">
    <property type="entry name" value="GATASE_TYPE_1"/>
    <property type="match status" value="1"/>
</dbReference>
<dbReference type="InterPro" id="IPR019999">
    <property type="entry name" value="Anth_synth_I-like"/>
</dbReference>
<dbReference type="NCBIfam" id="TIGR00566">
    <property type="entry name" value="trpG_papA"/>
    <property type="match status" value="1"/>
</dbReference>
<dbReference type="SUPFAM" id="SSF52317">
    <property type="entry name" value="Class I glutamine amidotransferase-like"/>
    <property type="match status" value="1"/>
</dbReference>